<dbReference type="SUPFAM" id="SSF55729">
    <property type="entry name" value="Acyl-CoA N-acyltransferases (Nat)"/>
    <property type="match status" value="1"/>
</dbReference>
<dbReference type="InterPro" id="IPR030700">
    <property type="entry name" value="N-end_Aminoacyl_Trfase"/>
</dbReference>
<keyword evidence="2 6" id="KW-0808">Transferase</keyword>
<reference evidence="6 9" key="2">
    <citation type="submission" date="2018-06" db="EMBL/GenBank/DDBJ databases">
        <authorList>
            <consortium name="Pathogen Informatics"/>
            <person name="Doyle S."/>
        </authorList>
    </citation>
    <scope>NUCLEOTIDE SEQUENCE [LARGE SCALE GENOMIC DNA]</scope>
    <source>
        <strain evidence="6 9">NCTC12714</strain>
    </source>
</reference>
<dbReference type="EMBL" id="JRPD02000004">
    <property type="protein sequence ID" value="TLE00880.1"/>
    <property type="molecule type" value="Genomic_DNA"/>
</dbReference>
<dbReference type="GO" id="GO:0004057">
    <property type="term" value="F:arginyl-tRNA--protein transferase activity"/>
    <property type="evidence" value="ECO:0007669"/>
    <property type="project" value="UniProtKB-EC"/>
</dbReference>
<keyword evidence="1" id="KW-0963">Cytoplasm</keyword>
<reference evidence="7 8" key="1">
    <citation type="journal article" date="2014" name="Genome Announc.">
        <title>Draft genome sequences of eight enterohepatic helicobacter species isolated from both laboratory and wild rodents.</title>
        <authorList>
            <person name="Sheh A."/>
            <person name="Shen Z."/>
            <person name="Fox J.G."/>
        </authorList>
    </citation>
    <scope>NUCLEOTIDE SEQUENCE [LARGE SCALE GENOMIC DNA]</scope>
    <source>
        <strain evidence="7 8">ST1</strain>
    </source>
</reference>
<dbReference type="Proteomes" id="UP000029922">
    <property type="component" value="Unassembled WGS sequence"/>
</dbReference>
<keyword evidence="3 6" id="KW-0012">Acyltransferase</keyword>
<evidence type="ECO:0000256" key="3">
    <source>
        <dbReference type="ARBA" id="ARBA00023315"/>
    </source>
</evidence>
<gene>
    <name evidence="7" type="ORF">LS73_002975</name>
    <name evidence="6" type="ORF">NCTC12714_01463</name>
</gene>
<proteinExistence type="predicted"/>
<evidence type="ECO:0000256" key="2">
    <source>
        <dbReference type="ARBA" id="ARBA00022679"/>
    </source>
</evidence>
<dbReference type="GO" id="GO:0005737">
    <property type="term" value="C:cytoplasm"/>
    <property type="evidence" value="ECO:0007669"/>
    <property type="project" value="TreeGrafter"/>
</dbReference>
<dbReference type="NCBIfam" id="NF002344">
    <property type="entry name" value="PRK01305.2-1"/>
    <property type="match status" value="1"/>
</dbReference>
<dbReference type="OrthoDB" id="9782022at2"/>
<evidence type="ECO:0000259" key="5">
    <source>
        <dbReference type="Pfam" id="PF04377"/>
    </source>
</evidence>
<accession>A0A099TZ32</accession>
<dbReference type="GO" id="GO:0071596">
    <property type="term" value="P:ubiquitin-dependent protein catabolic process via the N-end rule pathway"/>
    <property type="evidence" value="ECO:0007669"/>
    <property type="project" value="InterPro"/>
</dbReference>
<organism evidence="6 9">
    <name type="scientific">Helicobacter muridarum</name>
    <dbReference type="NCBI Taxonomy" id="216"/>
    <lineage>
        <taxon>Bacteria</taxon>
        <taxon>Pseudomonadati</taxon>
        <taxon>Campylobacterota</taxon>
        <taxon>Epsilonproteobacteria</taxon>
        <taxon>Campylobacterales</taxon>
        <taxon>Helicobacteraceae</taxon>
        <taxon>Helicobacter</taxon>
    </lineage>
</organism>
<dbReference type="AlphaFoldDB" id="A0A099TZ32"/>
<protein>
    <submittedName>
        <fullName evidence="6">Arginyl-tRNA-protein transferase</fullName>
    </submittedName>
    <submittedName>
        <fullName evidence="7">Arginyltransferase</fullName>
        <ecNumber evidence="6 7">2.3.2.8</ecNumber>
    </submittedName>
</protein>
<dbReference type="PANTHER" id="PTHR21367:SF1">
    <property type="entry name" value="ARGINYL-TRNA--PROTEIN TRANSFERASE 1"/>
    <property type="match status" value="1"/>
</dbReference>
<dbReference type="Proteomes" id="UP000255139">
    <property type="component" value="Unassembled WGS sequence"/>
</dbReference>
<evidence type="ECO:0000313" key="7">
    <source>
        <dbReference type="EMBL" id="TLE00880.1"/>
    </source>
</evidence>
<dbReference type="EC" id="2.3.2.8" evidence="6 7"/>
<dbReference type="PANTHER" id="PTHR21367">
    <property type="entry name" value="ARGININE-TRNA-PROTEIN TRANSFERASE 1"/>
    <property type="match status" value="1"/>
</dbReference>
<keyword evidence="9" id="KW-1185">Reference proteome</keyword>
<dbReference type="GO" id="GO:0008914">
    <property type="term" value="F:leucyl-tRNA--protein transferase activity"/>
    <property type="evidence" value="ECO:0007669"/>
    <property type="project" value="InterPro"/>
</dbReference>
<evidence type="ECO:0000313" key="9">
    <source>
        <dbReference type="Proteomes" id="UP000255139"/>
    </source>
</evidence>
<dbReference type="Pfam" id="PF04377">
    <property type="entry name" value="ATE_C"/>
    <property type="match status" value="1"/>
</dbReference>
<evidence type="ECO:0000259" key="4">
    <source>
        <dbReference type="Pfam" id="PF04376"/>
    </source>
</evidence>
<dbReference type="Pfam" id="PF04376">
    <property type="entry name" value="ATE_N"/>
    <property type="match status" value="1"/>
</dbReference>
<evidence type="ECO:0000313" key="6">
    <source>
        <dbReference type="EMBL" id="STQ86652.1"/>
    </source>
</evidence>
<evidence type="ECO:0000256" key="1">
    <source>
        <dbReference type="ARBA" id="ARBA00022490"/>
    </source>
</evidence>
<dbReference type="InterPro" id="IPR017138">
    <property type="entry name" value="Asp_Glu_LeuTrfase"/>
</dbReference>
<dbReference type="InterPro" id="IPR016181">
    <property type="entry name" value="Acyl_CoA_acyltransferase"/>
</dbReference>
<dbReference type="RefSeq" id="WP_034557826.1">
    <property type="nucleotide sequence ID" value="NZ_FZML01000003.1"/>
</dbReference>
<sequence length="240" mass="29078">MEYFDFFSELHPCSYFEELQSQFRYLCIKDCTPYFYNGLLARGYRRFGEYYFVPQCFGCNRCITIRNLVQEFNMTSSMKKVMKKNINTLIQIRRPLTNDARVCLYLKYHNKMMYKKGWSMNSIDMDRYTSSFVSGSEFFGYEMCLYREGHLVGVSYFDIVEDSMSANYFFYDHDFEKLSLGTLNILLLLNLARKLKLKYFYPGYWIKGHKSMGYKERFKPFEALLNEADFFDRTYWKRYD</sequence>
<dbReference type="STRING" id="216.LS73_04295"/>
<feature type="domain" description="N-end aminoacyl transferase N-terminal" evidence="4">
    <location>
        <begin position="11"/>
        <end position="80"/>
    </location>
</feature>
<name>A0A099TZ32_9HELI</name>
<feature type="domain" description="N-end rule aminoacyl transferase C-terminal" evidence="5">
    <location>
        <begin position="102"/>
        <end position="224"/>
    </location>
</feature>
<dbReference type="PIRSF" id="PIRSF037208">
    <property type="entry name" value="ATE_pro_prd"/>
    <property type="match status" value="1"/>
</dbReference>
<dbReference type="InterPro" id="IPR007471">
    <property type="entry name" value="N-end_Aminoacyl_Trfase_N"/>
</dbReference>
<evidence type="ECO:0000313" key="8">
    <source>
        <dbReference type="Proteomes" id="UP000029922"/>
    </source>
</evidence>
<dbReference type="EMBL" id="UGJE01000002">
    <property type="protein sequence ID" value="STQ86652.1"/>
    <property type="molecule type" value="Genomic_DNA"/>
</dbReference>
<dbReference type="InterPro" id="IPR007472">
    <property type="entry name" value="N-end_Aminoacyl_Trfase_C"/>
</dbReference>